<dbReference type="RefSeq" id="XP_002290863.1">
    <property type="nucleotide sequence ID" value="XM_002290827.1"/>
</dbReference>
<feature type="domain" description="C3H1-type" evidence="3">
    <location>
        <begin position="546"/>
        <end position="572"/>
    </location>
</feature>
<dbReference type="eggNOG" id="ENOG502SDA1">
    <property type="taxonomic scope" value="Eukaryota"/>
</dbReference>
<dbReference type="GeneID" id="7444899"/>
<feature type="region of interest" description="Disordered" evidence="2">
    <location>
        <begin position="371"/>
        <end position="472"/>
    </location>
</feature>
<evidence type="ECO:0000259" key="3">
    <source>
        <dbReference type="PROSITE" id="PS50103"/>
    </source>
</evidence>
<dbReference type="Proteomes" id="UP000001449">
    <property type="component" value="Chromosome 5"/>
</dbReference>
<keyword evidence="1" id="KW-0863">Zinc-finger</keyword>
<name>B8C3T5_THAPS</name>
<keyword evidence="1" id="KW-0479">Metal-binding</keyword>
<feature type="compositionally biased region" description="Basic residues" evidence="2">
    <location>
        <begin position="385"/>
        <end position="396"/>
    </location>
</feature>
<dbReference type="Gene3D" id="4.10.1000.10">
    <property type="entry name" value="Zinc finger, CCCH-type"/>
    <property type="match status" value="1"/>
</dbReference>
<feature type="zinc finger region" description="C3H1-type" evidence="1">
    <location>
        <begin position="575"/>
        <end position="599"/>
    </location>
</feature>
<dbReference type="GO" id="GO:0008270">
    <property type="term" value="F:zinc ion binding"/>
    <property type="evidence" value="ECO:0007669"/>
    <property type="project" value="UniProtKB-KW"/>
</dbReference>
<proteinExistence type="predicted"/>
<dbReference type="PaxDb" id="35128-Thaps22902"/>
<gene>
    <name evidence="4" type="ORF">THAPSDRAFT_22902</name>
</gene>
<evidence type="ECO:0000313" key="5">
    <source>
        <dbReference type="Proteomes" id="UP000001449"/>
    </source>
</evidence>
<feature type="domain" description="C3H1-type" evidence="3">
    <location>
        <begin position="575"/>
        <end position="599"/>
    </location>
</feature>
<reference evidence="4 5" key="2">
    <citation type="journal article" date="2008" name="Nature">
        <title>The Phaeodactylum genome reveals the evolutionary history of diatom genomes.</title>
        <authorList>
            <person name="Bowler C."/>
            <person name="Allen A.E."/>
            <person name="Badger J.H."/>
            <person name="Grimwood J."/>
            <person name="Jabbari K."/>
            <person name="Kuo A."/>
            <person name="Maheswari U."/>
            <person name="Martens C."/>
            <person name="Maumus F."/>
            <person name="Otillar R.P."/>
            <person name="Rayko E."/>
            <person name="Salamov A."/>
            <person name="Vandepoele K."/>
            <person name="Beszteri B."/>
            <person name="Gruber A."/>
            <person name="Heijde M."/>
            <person name="Katinka M."/>
            <person name="Mock T."/>
            <person name="Valentin K."/>
            <person name="Verret F."/>
            <person name="Berges J.A."/>
            <person name="Brownlee C."/>
            <person name="Cadoret J.P."/>
            <person name="Chiovitti A."/>
            <person name="Choi C.J."/>
            <person name="Coesel S."/>
            <person name="De Martino A."/>
            <person name="Detter J.C."/>
            <person name="Durkin C."/>
            <person name="Falciatore A."/>
            <person name="Fournet J."/>
            <person name="Haruta M."/>
            <person name="Huysman M.J."/>
            <person name="Jenkins B.D."/>
            <person name="Jiroutova K."/>
            <person name="Jorgensen R.E."/>
            <person name="Joubert Y."/>
            <person name="Kaplan A."/>
            <person name="Kroger N."/>
            <person name="Kroth P.G."/>
            <person name="La Roche J."/>
            <person name="Lindquist E."/>
            <person name="Lommer M."/>
            <person name="Martin-Jezequel V."/>
            <person name="Lopez P.J."/>
            <person name="Lucas S."/>
            <person name="Mangogna M."/>
            <person name="McGinnis K."/>
            <person name="Medlin L.K."/>
            <person name="Montsant A."/>
            <person name="Oudot-Le Secq M.P."/>
            <person name="Napoli C."/>
            <person name="Obornik M."/>
            <person name="Parker M.S."/>
            <person name="Petit J.L."/>
            <person name="Porcel B.M."/>
            <person name="Poulsen N."/>
            <person name="Robison M."/>
            <person name="Rychlewski L."/>
            <person name="Rynearson T.A."/>
            <person name="Schmutz J."/>
            <person name="Shapiro H."/>
            <person name="Siaut M."/>
            <person name="Stanley M."/>
            <person name="Sussman M.R."/>
            <person name="Taylor A.R."/>
            <person name="Vardi A."/>
            <person name="von Dassow P."/>
            <person name="Vyverman W."/>
            <person name="Willis A."/>
            <person name="Wyrwicz L.S."/>
            <person name="Rokhsar D.S."/>
            <person name="Weissenbach J."/>
            <person name="Armbrust E.V."/>
            <person name="Green B.R."/>
            <person name="Van de Peer Y."/>
            <person name="Grigoriev I.V."/>
        </authorList>
    </citation>
    <scope>NUCLEOTIDE SEQUENCE [LARGE SCALE GENOMIC DNA]</scope>
    <source>
        <strain evidence="4 5">CCMP1335</strain>
    </source>
</reference>
<feature type="region of interest" description="Disordered" evidence="2">
    <location>
        <begin position="308"/>
        <end position="338"/>
    </location>
</feature>
<dbReference type="EMBL" id="CM000642">
    <property type="protein sequence ID" value="EED92615.1"/>
    <property type="molecule type" value="Genomic_DNA"/>
</dbReference>
<keyword evidence="5" id="KW-1185">Reference proteome</keyword>
<feature type="compositionally biased region" description="Low complexity" evidence="2">
    <location>
        <begin position="436"/>
        <end position="455"/>
    </location>
</feature>
<dbReference type="InParanoid" id="B8C3T5"/>
<feature type="compositionally biased region" description="Polar residues" evidence="2">
    <location>
        <begin position="371"/>
        <end position="381"/>
    </location>
</feature>
<protein>
    <recommendedName>
        <fullName evidence="3">C3H1-type domain-containing protein</fullName>
    </recommendedName>
</protein>
<evidence type="ECO:0000313" key="4">
    <source>
        <dbReference type="EMBL" id="EED92615.1"/>
    </source>
</evidence>
<evidence type="ECO:0000256" key="1">
    <source>
        <dbReference type="PROSITE-ProRule" id="PRU00723"/>
    </source>
</evidence>
<dbReference type="CDD" id="cd22249">
    <property type="entry name" value="UDM1_RNF168_RNF169-like"/>
    <property type="match status" value="1"/>
</dbReference>
<evidence type="ECO:0000256" key="2">
    <source>
        <dbReference type="SAM" id="MobiDB-lite"/>
    </source>
</evidence>
<feature type="compositionally biased region" description="Polar residues" evidence="2">
    <location>
        <begin position="412"/>
        <end position="431"/>
    </location>
</feature>
<dbReference type="AlphaFoldDB" id="B8C3T5"/>
<feature type="compositionally biased region" description="Basic and acidic residues" evidence="2">
    <location>
        <begin position="318"/>
        <end position="335"/>
    </location>
</feature>
<sequence>MSSSNNNTNTPNRSQAVEIAVDAHATRLLQQHSPPEACIDSSLGPYVTSILREALSSSSSSSNLSSLPEYDSVVELLESQCQMIGSVARDVISTIALAVRTGEVSDSNANIANADTPITSRSRSKSLGAEPKEYDVGFLGKILQETMSHQVSSLTSSPMLNPMSGGSSPSNLDLGFSLNGGVATSFSPPMYITNSHNNVSSNVSFNSSNTASTFGGGAAPPPCNNNEYVSKNFRYQKQRHVSFDETHLNHRYDAPQCQQLPLAFNPQSLSTSSIWYSSTPVTTEILEDEAHAFDPLEASLGFLDLEEEDEEATPNKQLEVKESNDNEVVPEKDLSSDECVDSTSTAEAVHSNAFLQCQPISSEFTNGNAFQENNNCYQRPPSSKRTTKGSSKKHSKKEAEDLAAALFFNQGRPRSNSLMDQRIQRPQSTTPLRPLSMSASSNGLSAAGSSGQGSSPYEKGAIPTSSASSSTSVTSATTFTTEQDNSGAVDSTTQLLLTLNYNLGQQAASLASQLTDGDINLAQYLIESARSATTGGNGFNNYQQQRRRPRICRHELQGTCYRADCPYSHDIAGLTCLFWLKGRCHHTDGSTCRFMHGYAESLLEGVSEEYFVELQAKKEQELQQKQLEEEEKRSSASFAPVTTNLLQHNQSWAADKASSSLPKQSFTFLSSGNKTDNRTASPIFGNGCWTASVVNP</sequence>
<dbReference type="HOGENOM" id="CLU_396147_0_0_1"/>
<feature type="zinc finger region" description="C3H1-type" evidence="1">
    <location>
        <begin position="546"/>
        <end position="572"/>
    </location>
</feature>
<dbReference type="InterPro" id="IPR000571">
    <property type="entry name" value="Znf_CCCH"/>
</dbReference>
<organism evidence="4 5">
    <name type="scientific">Thalassiosira pseudonana</name>
    <name type="common">Marine diatom</name>
    <name type="synonym">Cyclotella nana</name>
    <dbReference type="NCBI Taxonomy" id="35128"/>
    <lineage>
        <taxon>Eukaryota</taxon>
        <taxon>Sar</taxon>
        <taxon>Stramenopiles</taxon>
        <taxon>Ochrophyta</taxon>
        <taxon>Bacillariophyta</taxon>
        <taxon>Coscinodiscophyceae</taxon>
        <taxon>Thalassiosirophycidae</taxon>
        <taxon>Thalassiosirales</taxon>
        <taxon>Thalassiosiraceae</taxon>
        <taxon>Thalassiosira</taxon>
    </lineage>
</organism>
<reference evidence="4 5" key="1">
    <citation type="journal article" date="2004" name="Science">
        <title>The genome of the diatom Thalassiosira pseudonana: ecology, evolution, and metabolism.</title>
        <authorList>
            <person name="Armbrust E.V."/>
            <person name="Berges J.A."/>
            <person name="Bowler C."/>
            <person name="Green B.R."/>
            <person name="Martinez D."/>
            <person name="Putnam N.H."/>
            <person name="Zhou S."/>
            <person name="Allen A.E."/>
            <person name="Apt K.E."/>
            <person name="Bechner M."/>
            <person name="Brzezinski M.A."/>
            <person name="Chaal B.K."/>
            <person name="Chiovitti A."/>
            <person name="Davis A.K."/>
            <person name="Demarest M.S."/>
            <person name="Detter J.C."/>
            <person name="Glavina T."/>
            <person name="Goodstein D."/>
            <person name="Hadi M.Z."/>
            <person name="Hellsten U."/>
            <person name="Hildebrand M."/>
            <person name="Jenkins B.D."/>
            <person name="Jurka J."/>
            <person name="Kapitonov V.V."/>
            <person name="Kroger N."/>
            <person name="Lau W.W."/>
            <person name="Lane T.W."/>
            <person name="Larimer F.W."/>
            <person name="Lippmeier J.C."/>
            <person name="Lucas S."/>
            <person name="Medina M."/>
            <person name="Montsant A."/>
            <person name="Obornik M."/>
            <person name="Parker M.S."/>
            <person name="Palenik B."/>
            <person name="Pazour G.J."/>
            <person name="Richardson P.M."/>
            <person name="Rynearson T.A."/>
            <person name="Saito M.A."/>
            <person name="Schwartz D.C."/>
            <person name="Thamatrakoln K."/>
            <person name="Valentin K."/>
            <person name="Vardi A."/>
            <person name="Wilkerson F.P."/>
            <person name="Rokhsar D.S."/>
        </authorList>
    </citation>
    <scope>NUCLEOTIDE SEQUENCE [LARGE SCALE GENOMIC DNA]</scope>
    <source>
        <strain evidence="4 5">CCMP1335</strain>
    </source>
</reference>
<dbReference type="PROSITE" id="PS50103">
    <property type="entry name" value="ZF_C3H1"/>
    <property type="match status" value="2"/>
</dbReference>
<keyword evidence="1" id="KW-0862">Zinc</keyword>
<accession>B8C3T5</accession>
<dbReference type="KEGG" id="tps:THAPSDRAFT_22902"/>